<evidence type="ECO:0008006" key="2">
    <source>
        <dbReference type="Google" id="ProtNLM"/>
    </source>
</evidence>
<dbReference type="CDD" id="cd00616">
    <property type="entry name" value="AHBA_syn"/>
    <property type="match status" value="1"/>
</dbReference>
<dbReference type="GO" id="GO:0000271">
    <property type="term" value="P:polysaccharide biosynthetic process"/>
    <property type="evidence" value="ECO:0007669"/>
    <property type="project" value="TreeGrafter"/>
</dbReference>
<feature type="non-terminal residue" evidence="1">
    <location>
        <position position="254"/>
    </location>
</feature>
<dbReference type="GO" id="GO:0008483">
    <property type="term" value="F:transaminase activity"/>
    <property type="evidence" value="ECO:0007669"/>
    <property type="project" value="TreeGrafter"/>
</dbReference>
<proteinExistence type="predicted"/>
<accession>A0A382D8E1</accession>
<dbReference type="InterPro" id="IPR015421">
    <property type="entry name" value="PyrdxlP-dep_Trfase_major"/>
</dbReference>
<dbReference type="InterPro" id="IPR000653">
    <property type="entry name" value="DegT/StrS_aminotransferase"/>
</dbReference>
<dbReference type="InterPro" id="IPR015424">
    <property type="entry name" value="PyrdxlP-dep_Trfase"/>
</dbReference>
<reference evidence="1" key="1">
    <citation type="submission" date="2018-05" db="EMBL/GenBank/DDBJ databases">
        <authorList>
            <person name="Lanie J.A."/>
            <person name="Ng W.-L."/>
            <person name="Kazmierczak K.M."/>
            <person name="Andrzejewski T.M."/>
            <person name="Davidsen T.M."/>
            <person name="Wayne K.J."/>
            <person name="Tettelin H."/>
            <person name="Glass J.I."/>
            <person name="Rusch D."/>
            <person name="Podicherti R."/>
            <person name="Tsui H.-C.T."/>
            <person name="Winkler M.E."/>
        </authorList>
    </citation>
    <scope>NUCLEOTIDE SEQUENCE</scope>
</reference>
<gene>
    <name evidence="1" type="ORF">METZ01_LOCUS186727</name>
</gene>
<dbReference type="AlphaFoldDB" id="A0A382D8E1"/>
<dbReference type="PANTHER" id="PTHR30244">
    <property type="entry name" value="TRANSAMINASE"/>
    <property type="match status" value="1"/>
</dbReference>
<evidence type="ECO:0000313" key="1">
    <source>
        <dbReference type="EMBL" id="SVB33873.1"/>
    </source>
</evidence>
<dbReference type="Pfam" id="PF01041">
    <property type="entry name" value="DegT_DnrJ_EryC1"/>
    <property type="match status" value="1"/>
</dbReference>
<dbReference type="PANTHER" id="PTHR30244:SF34">
    <property type="entry name" value="DTDP-4-AMINO-4,6-DIDEOXYGALACTOSE TRANSAMINASE"/>
    <property type="match status" value="1"/>
</dbReference>
<name>A0A382D8E1_9ZZZZ</name>
<dbReference type="Gene3D" id="3.40.640.10">
    <property type="entry name" value="Type I PLP-dependent aspartate aminotransferase-like (Major domain)"/>
    <property type="match status" value="1"/>
</dbReference>
<sequence>MSINLPFHQSWFDDDEINEVVETLKSGWLTTGPRTKRFEDDFKEYIGCDYAIGLNSCTAGLHLALAAQGFSSGDEVITTTMTFPATANVIIHERLCPVFVDVEPGTLTMDISQIQEKITSKTRAIMPVHFAGHSCDMDPIMELAKKHKLLVIEDAAHALETKYKGSKIGSTGNPTAFSFYANKNITTGEGGMLTTNDESFDEMVRVLRLHGLSRDAWKRFGKNGFSQWELRLPGFKYNMPDINAALGIHQLKKI</sequence>
<dbReference type="EMBL" id="UINC01037817">
    <property type="protein sequence ID" value="SVB33873.1"/>
    <property type="molecule type" value="Genomic_DNA"/>
</dbReference>
<dbReference type="GO" id="GO:0030170">
    <property type="term" value="F:pyridoxal phosphate binding"/>
    <property type="evidence" value="ECO:0007669"/>
    <property type="project" value="TreeGrafter"/>
</dbReference>
<organism evidence="1">
    <name type="scientific">marine metagenome</name>
    <dbReference type="NCBI Taxonomy" id="408172"/>
    <lineage>
        <taxon>unclassified sequences</taxon>
        <taxon>metagenomes</taxon>
        <taxon>ecological metagenomes</taxon>
    </lineage>
</organism>
<dbReference type="SUPFAM" id="SSF53383">
    <property type="entry name" value="PLP-dependent transferases"/>
    <property type="match status" value="1"/>
</dbReference>
<protein>
    <recommendedName>
        <fullName evidence="2">DegT/DnrJ/EryC1/StrS family aminotransferase</fullName>
    </recommendedName>
</protein>